<dbReference type="AlphaFoldDB" id="X1F075"/>
<organism evidence="1">
    <name type="scientific">marine sediment metagenome</name>
    <dbReference type="NCBI Taxonomy" id="412755"/>
    <lineage>
        <taxon>unclassified sequences</taxon>
        <taxon>metagenomes</taxon>
        <taxon>ecological metagenomes</taxon>
    </lineage>
</organism>
<accession>X1F075</accession>
<gene>
    <name evidence="1" type="ORF">S03H2_20589</name>
</gene>
<reference evidence="1" key="1">
    <citation type="journal article" date="2014" name="Front. Microbiol.">
        <title>High frequency of phylogenetically diverse reductive dehalogenase-homologous genes in deep subseafloor sedimentary metagenomes.</title>
        <authorList>
            <person name="Kawai M."/>
            <person name="Futagami T."/>
            <person name="Toyoda A."/>
            <person name="Takaki Y."/>
            <person name="Nishi S."/>
            <person name="Hori S."/>
            <person name="Arai W."/>
            <person name="Tsubouchi T."/>
            <person name="Morono Y."/>
            <person name="Uchiyama I."/>
            <person name="Ito T."/>
            <person name="Fujiyama A."/>
            <person name="Inagaki F."/>
            <person name="Takami H."/>
        </authorList>
    </citation>
    <scope>NUCLEOTIDE SEQUENCE</scope>
    <source>
        <strain evidence="1">Expedition CK06-06</strain>
    </source>
</reference>
<name>X1F075_9ZZZZ</name>
<protein>
    <submittedName>
        <fullName evidence="1">Uncharacterized protein</fullName>
    </submittedName>
</protein>
<comment type="caution">
    <text evidence="1">The sequence shown here is derived from an EMBL/GenBank/DDBJ whole genome shotgun (WGS) entry which is preliminary data.</text>
</comment>
<dbReference type="EMBL" id="BARU01010867">
    <property type="protein sequence ID" value="GAH38302.1"/>
    <property type="molecule type" value="Genomic_DNA"/>
</dbReference>
<evidence type="ECO:0000313" key="1">
    <source>
        <dbReference type="EMBL" id="GAH38302.1"/>
    </source>
</evidence>
<feature type="non-terminal residue" evidence="1">
    <location>
        <position position="58"/>
    </location>
</feature>
<proteinExistence type="predicted"/>
<sequence>MVDEDAAKKTHYQLKEGLSRWGISPRVRIDEKDGRAVNIQFISLALVLEPAGGPKLIT</sequence>